<evidence type="ECO:0000259" key="5">
    <source>
        <dbReference type="PROSITE" id="PS51077"/>
    </source>
</evidence>
<keyword evidence="8" id="KW-1185">Reference proteome</keyword>
<dbReference type="SUPFAM" id="SSF46785">
    <property type="entry name" value="Winged helix' DNA-binding domain"/>
    <property type="match status" value="1"/>
</dbReference>
<keyword evidence="1" id="KW-0805">Transcription regulation</keyword>
<dbReference type="PANTHER" id="PTHR30136">
    <property type="entry name" value="HELIX-TURN-HELIX TRANSCRIPTIONAL REGULATOR, ICLR FAMILY"/>
    <property type="match status" value="1"/>
</dbReference>
<name>A0A2S8BAZ4_9SPHN</name>
<evidence type="ECO:0008006" key="9">
    <source>
        <dbReference type="Google" id="ProtNLM"/>
    </source>
</evidence>
<dbReference type="PROSITE" id="PS51078">
    <property type="entry name" value="ICLR_ED"/>
    <property type="match status" value="1"/>
</dbReference>
<dbReference type="AlphaFoldDB" id="A0A2S8BAZ4"/>
<dbReference type="GO" id="GO:0045892">
    <property type="term" value="P:negative regulation of DNA-templated transcription"/>
    <property type="evidence" value="ECO:0007669"/>
    <property type="project" value="TreeGrafter"/>
</dbReference>
<dbReference type="Proteomes" id="UP000238954">
    <property type="component" value="Chromosome"/>
</dbReference>
<accession>A0A2S8BAZ4</accession>
<evidence type="ECO:0000256" key="4">
    <source>
        <dbReference type="SAM" id="MobiDB-lite"/>
    </source>
</evidence>
<dbReference type="GO" id="GO:0003700">
    <property type="term" value="F:DNA-binding transcription factor activity"/>
    <property type="evidence" value="ECO:0007669"/>
    <property type="project" value="TreeGrafter"/>
</dbReference>
<dbReference type="RefSeq" id="WP_105997447.1">
    <property type="nucleotide sequence ID" value="NZ_CM009578.1"/>
</dbReference>
<keyword evidence="2" id="KW-0238">DNA-binding</keyword>
<dbReference type="InterPro" id="IPR050707">
    <property type="entry name" value="HTH_MetabolicPath_Reg"/>
</dbReference>
<feature type="region of interest" description="Disordered" evidence="4">
    <location>
        <begin position="1"/>
        <end position="22"/>
    </location>
</feature>
<feature type="domain" description="HTH iclR-type" evidence="5">
    <location>
        <begin position="34"/>
        <end position="96"/>
    </location>
</feature>
<dbReference type="Gene3D" id="3.30.450.40">
    <property type="match status" value="1"/>
</dbReference>
<protein>
    <recommendedName>
        <fullName evidence="9">IclR family transcriptional regulator</fullName>
    </recommendedName>
</protein>
<keyword evidence="3" id="KW-0804">Transcription</keyword>
<dbReference type="PANTHER" id="PTHR30136:SF35">
    <property type="entry name" value="HTH-TYPE TRANSCRIPTIONAL REGULATOR RV1719"/>
    <property type="match status" value="1"/>
</dbReference>
<comment type="caution">
    <text evidence="7">The sequence shown here is derived from an EMBL/GenBank/DDBJ whole genome shotgun (WGS) entry which is preliminary data.</text>
</comment>
<sequence>MSGSRRQDEDREKDEASHPRLEFRYESDGRGGLVKSAVRALEVLELFDDLGRRAVVTEIAEILGYPISSTSVLLQTLAACGYLDLDPRDRSYYPTARVALLGHRTSEAFVTNGPILRLMTDLSDRTGAIVILAARSGVGLKYINILQARGRNAPHIVLGSVRPLTESQGGYAILSRMREREMQRIVTRIRTQSDRPEAVPTQRQVQERIDEGRARGYFFGVDPVVTQGAQLATAFPDHIASEMSLIIGGPTQSIESRVAEIVDAISNGSRHHLNFDLIRRG</sequence>
<dbReference type="PROSITE" id="PS51077">
    <property type="entry name" value="HTH_ICLR"/>
    <property type="match status" value="1"/>
</dbReference>
<dbReference type="InterPro" id="IPR029016">
    <property type="entry name" value="GAF-like_dom_sf"/>
</dbReference>
<proteinExistence type="predicted"/>
<dbReference type="EMBL" id="PHFW01000001">
    <property type="protein sequence ID" value="PQM29490.1"/>
    <property type="molecule type" value="Genomic_DNA"/>
</dbReference>
<dbReference type="SUPFAM" id="SSF55781">
    <property type="entry name" value="GAF domain-like"/>
    <property type="match status" value="1"/>
</dbReference>
<dbReference type="OrthoDB" id="1634354at2"/>
<feature type="domain" description="IclR-ED" evidence="6">
    <location>
        <begin position="97"/>
        <end position="281"/>
    </location>
</feature>
<dbReference type="GO" id="GO:0003677">
    <property type="term" value="F:DNA binding"/>
    <property type="evidence" value="ECO:0007669"/>
    <property type="project" value="UniProtKB-KW"/>
</dbReference>
<evidence type="ECO:0000313" key="8">
    <source>
        <dbReference type="Proteomes" id="UP000238954"/>
    </source>
</evidence>
<evidence type="ECO:0000256" key="3">
    <source>
        <dbReference type="ARBA" id="ARBA00023163"/>
    </source>
</evidence>
<evidence type="ECO:0000259" key="6">
    <source>
        <dbReference type="PROSITE" id="PS51078"/>
    </source>
</evidence>
<evidence type="ECO:0000256" key="1">
    <source>
        <dbReference type="ARBA" id="ARBA00023015"/>
    </source>
</evidence>
<dbReference type="InterPro" id="IPR036390">
    <property type="entry name" value="WH_DNA-bd_sf"/>
</dbReference>
<dbReference type="InterPro" id="IPR036388">
    <property type="entry name" value="WH-like_DNA-bd_sf"/>
</dbReference>
<dbReference type="InterPro" id="IPR005471">
    <property type="entry name" value="Tscrpt_reg_IclR_N"/>
</dbReference>
<gene>
    <name evidence="7" type="ORF">CVO77_00760</name>
</gene>
<dbReference type="InterPro" id="IPR014757">
    <property type="entry name" value="Tscrpt_reg_IclR_C"/>
</dbReference>
<reference evidence="8" key="1">
    <citation type="submission" date="2017-11" db="EMBL/GenBank/DDBJ databases">
        <title>The complete genome sequence of Sphingopyxis pomeranensis sp. nov. strain WS5A3p.</title>
        <authorList>
            <person name="Kaminski M.A."/>
        </authorList>
    </citation>
    <scope>NUCLEOTIDE SEQUENCE [LARGE SCALE GENOMIC DNA]</scope>
    <source>
        <strain evidence="8">WS5A3p</strain>
    </source>
</reference>
<dbReference type="Pfam" id="PF09339">
    <property type="entry name" value="HTH_IclR"/>
    <property type="match status" value="1"/>
</dbReference>
<organism evidence="7 8">
    <name type="scientific">Sphingopyxis lindanitolerans</name>
    <dbReference type="NCBI Taxonomy" id="2054227"/>
    <lineage>
        <taxon>Bacteria</taxon>
        <taxon>Pseudomonadati</taxon>
        <taxon>Pseudomonadota</taxon>
        <taxon>Alphaproteobacteria</taxon>
        <taxon>Sphingomonadales</taxon>
        <taxon>Sphingomonadaceae</taxon>
        <taxon>Sphingopyxis</taxon>
    </lineage>
</organism>
<evidence type="ECO:0000313" key="7">
    <source>
        <dbReference type="EMBL" id="PQM29490.1"/>
    </source>
</evidence>
<evidence type="ECO:0000256" key="2">
    <source>
        <dbReference type="ARBA" id="ARBA00023125"/>
    </source>
</evidence>
<dbReference type="Gene3D" id="1.10.10.10">
    <property type="entry name" value="Winged helix-like DNA-binding domain superfamily/Winged helix DNA-binding domain"/>
    <property type="match status" value="1"/>
</dbReference>
<dbReference type="SMART" id="SM00346">
    <property type="entry name" value="HTH_ICLR"/>
    <property type="match status" value="1"/>
</dbReference>